<accession>A0A9D1E725</accession>
<dbReference type="Proteomes" id="UP000823913">
    <property type="component" value="Unassembled WGS sequence"/>
</dbReference>
<sequence>MKKSIKSRFHNVSESTVSANECTGSLQKISLDPEEVRRFHDEYVGD</sequence>
<comment type="caution">
    <text evidence="1">The sequence shown here is derived from an EMBL/GenBank/DDBJ whole genome shotgun (WGS) entry which is preliminary data.</text>
</comment>
<dbReference type="EMBL" id="DVHK01000120">
    <property type="protein sequence ID" value="HIR67593.1"/>
    <property type="molecule type" value="Genomic_DNA"/>
</dbReference>
<reference evidence="1" key="2">
    <citation type="journal article" date="2021" name="PeerJ">
        <title>Extensive microbial diversity within the chicken gut microbiome revealed by metagenomics and culture.</title>
        <authorList>
            <person name="Gilroy R."/>
            <person name="Ravi A."/>
            <person name="Getino M."/>
            <person name="Pursley I."/>
            <person name="Horton D.L."/>
            <person name="Alikhan N.F."/>
            <person name="Baker D."/>
            <person name="Gharbi K."/>
            <person name="Hall N."/>
            <person name="Watson M."/>
            <person name="Adriaenssens E.M."/>
            <person name="Foster-Nyarko E."/>
            <person name="Jarju S."/>
            <person name="Secka A."/>
            <person name="Antonio M."/>
            <person name="Oren A."/>
            <person name="Chaudhuri R.R."/>
            <person name="La Ragione R."/>
            <person name="Hildebrand F."/>
            <person name="Pallen M.J."/>
        </authorList>
    </citation>
    <scope>NUCLEOTIDE SEQUENCE</scope>
    <source>
        <strain evidence="1">ChiW16-3235</strain>
    </source>
</reference>
<organism evidence="1 2">
    <name type="scientific">Candidatus Coproplasma avicola</name>
    <dbReference type="NCBI Taxonomy" id="2840744"/>
    <lineage>
        <taxon>Bacteria</taxon>
        <taxon>Bacillati</taxon>
        <taxon>Bacillota</taxon>
        <taxon>Clostridia</taxon>
        <taxon>Eubacteriales</taxon>
        <taxon>Candidatus Coproplasma</taxon>
    </lineage>
</organism>
<proteinExistence type="predicted"/>
<evidence type="ECO:0000313" key="1">
    <source>
        <dbReference type="EMBL" id="HIR67593.1"/>
    </source>
</evidence>
<name>A0A9D1E725_9FIRM</name>
<evidence type="ECO:0000313" key="2">
    <source>
        <dbReference type="Proteomes" id="UP000823913"/>
    </source>
</evidence>
<protein>
    <submittedName>
        <fullName evidence="1">Uncharacterized protein</fullName>
    </submittedName>
</protein>
<dbReference type="AlphaFoldDB" id="A0A9D1E725"/>
<gene>
    <name evidence="1" type="ORF">IAB94_06060</name>
</gene>
<reference evidence="1" key="1">
    <citation type="submission" date="2020-10" db="EMBL/GenBank/DDBJ databases">
        <authorList>
            <person name="Gilroy R."/>
        </authorList>
    </citation>
    <scope>NUCLEOTIDE SEQUENCE</scope>
    <source>
        <strain evidence="1">ChiW16-3235</strain>
    </source>
</reference>